<dbReference type="GO" id="GO:0005509">
    <property type="term" value="F:calcium ion binding"/>
    <property type="evidence" value="ECO:0007669"/>
    <property type="project" value="InterPro"/>
</dbReference>
<evidence type="ECO:0000259" key="1">
    <source>
        <dbReference type="Pfam" id="PF17517"/>
    </source>
</evidence>
<reference evidence="2" key="2">
    <citation type="submission" date="2020-09" db="EMBL/GenBank/DDBJ databases">
        <authorList>
            <person name="Sun Q."/>
            <person name="Kim S."/>
        </authorList>
    </citation>
    <scope>NUCLEOTIDE SEQUENCE</scope>
    <source>
        <strain evidence="2">KCTC 12710</strain>
    </source>
</reference>
<dbReference type="SUPFAM" id="SSF103647">
    <property type="entry name" value="TSP type-3 repeat"/>
    <property type="match status" value="1"/>
</dbReference>
<accession>A0A918R129</accession>
<dbReference type="Gene3D" id="2.60.40.10">
    <property type="entry name" value="Immunoglobulins"/>
    <property type="match status" value="1"/>
</dbReference>
<dbReference type="InterPro" id="IPR028974">
    <property type="entry name" value="TSP_type-3_rpt"/>
</dbReference>
<sequence length="1707" mass="186085">MHLLNYKLHILLFLFLFSGYFGFSQLSKTHFIPPLTSSSFGNANPDDQYIYLSTTSKADVAYTIIPIGMPSSSNITGTVSNTNTQEIPIGSGNSQLFIASTESSTVVGNKGYIIEADAPIYVSVRMNAGGSAQAGALVSKGISALGNTFRVGSFTNQNPQSNYLNFVSVMASEDNTSITFDNLPAGLIIKNYTGTTPVTSTLNKGESYTIATNSFDSVINQDGLIGTLITSDKPIAVNCGSANGSFGSGGGRDYGIDQIVGLSKVGKEYIFVRGDGDNEWENVLLVPHTTGTTIKINGGPATPISFPYTVIEGNQFNTNGNLYIETSEPVFAYQGVGGLGNNGSPSEANQGMFFVPPLSCETRGNLDNIANINNIGNTNYQGGISIVTKVGATITINNNPINTTPSAVDGKPDYVTYKIKGLNGNISVQSSDELYCAYFNYNGAATSGSFYSGFPSAPEISFDPQFETLGNCIPNITLEAANAENFDSFKWLFDDGSGSGFIDLMINIPEFSPSIPGKYKLVGIITCTGEELESIEIPVSICPDDRDNDGIIDNLDIDNDNDGILNCTESKGDVVMDLSNTRPPRLIFQDGSINSTIATDNIVINRTTPGNSSIRLTATGNIISTIPPDTNGENSYDMTFTESVNIKLSEDTAYIHTSVSNEVFIFKVLPVNKNITLVDPDNRLLVDSNFDGLFETGVTQISGSEIHFKYNPNPNGNTPYEFRANQVDGFQFIHNLQNTLDTSNFQTQMALTCFKNDNDLDGIKDSFDLDSDNDGIPDILEGEGQVLTLSGIDANNDGLDDQFEPIKVPLDSDIDGVFDFYDLDSDNDGIYDLEESGSALNDTNLDGIIDNINATIGVNGWDDNAESAPDSNLIGFEVSDTDSDKSFNYYDSDSDGDSCSDVIEAGFSDGNNNDFLGDLPPTVNENGVVNNANDGYITPNGAYLDYAPLSITLQPTNTQICLFASGMMFVDSPEAETFQWEFSVDGTNWTPISDDLIYSGSQTNTLNFTNIPSSIDKYLYRVKLDRIGNTCGLYSDVIELTIYPLPSVNIPSIYTQCDDVSNDGQAFFNLTLNTIKEEINPNYSAENLVFTYYESENEAELDTNRIANPEAYQNSLGSAIETVWIRIENPNNCFSVVSLNLQVSPSSTALEAYTPDAFYRCDDGANVRDGISTFDFSEIQTYIKDVIFASFTVSVQFYESQSDAELEINQIPDITNHQNTNSPNNQDIWVRVKSDAGNDCLGLKVFPNLLIVEQLPVANSVTIDSQCDYDLTDDILSFPFDTAEIENNILAGQDSNAVIITYFDATGVMLPSPLPNPYLSTNQTINVRVTNAITSATNGPCYDETTLTFTVHEQAIANPIIDQIACDGSAGDIDDDGYYPFDTSNFTNTILGSQSNMAIYYDYIDENGTLQVKQSSLPNPLISKSQVIKAEVINPINNGCSDFTEITLTVNPLPVFSVETPRLVCSSDPNFSIVLEPFEENTSETFQYKWFWTSLDESTKNEFISNDRRITVSKPGTYSIVLTKTDGTGCSSSQEIFVDASELATITADDVTINDLSENNTVTIDTTNLGSGNYQYALKSEDSNFITYQNDPAFYNVIPGFYSIYVKDDICGTATLDIAVIGHDKFFTPNGDGYNDYWKIEGLSSTSQPNSVILIYDRYGKLLKQLTINSNGWDGTFNGAKLPSDDYWFRVMLEDGREFSGHFTLKR</sequence>
<proteinExistence type="predicted"/>
<dbReference type="NCBIfam" id="TIGR04131">
    <property type="entry name" value="Bac_Flav_CTERM"/>
    <property type="match status" value="1"/>
</dbReference>
<name>A0A918R129_9FLAO</name>
<comment type="caution">
    <text evidence="2">The sequence shown here is derived from an EMBL/GenBank/DDBJ whole genome shotgun (WGS) entry which is preliminary data.</text>
</comment>
<dbReference type="Pfam" id="PF17517">
    <property type="entry name" value="IgGFc_binding"/>
    <property type="match status" value="1"/>
</dbReference>
<protein>
    <recommendedName>
        <fullName evidence="1">IgGFc-binding protein N-terminal domain-containing protein</fullName>
    </recommendedName>
</protein>
<evidence type="ECO:0000313" key="2">
    <source>
        <dbReference type="EMBL" id="GGZ76766.1"/>
    </source>
</evidence>
<dbReference type="EMBL" id="BMWZ01000003">
    <property type="protein sequence ID" value="GGZ76766.1"/>
    <property type="molecule type" value="Genomic_DNA"/>
</dbReference>
<keyword evidence="3" id="KW-1185">Reference proteome</keyword>
<dbReference type="InterPro" id="IPR035234">
    <property type="entry name" value="IgGFc-bd_N"/>
</dbReference>
<dbReference type="Proteomes" id="UP000636004">
    <property type="component" value="Unassembled WGS sequence"/>
</dbReference>
<dbReference type="RefSeq" id="WP_189359938.1">
    <property type="nucleotide sequence ID" value="NZ_BMWZ01000003.1"/>
</dbReference>
<reference evidence="2" key="1">
    <citation type="journal article" date="2014" name="Int. J. Syst. Evol. Microbiol.">
        <title>Complete genome sequence of Corynebacterium casei LMG S-19264T (=DSM 44701T), isolated from a smear-ripened cheese.</title>
        <authorList>
            <consortium name="US DOE Joint Genome Institute (JGI-PGF)"/>
            <person name="Walter F."/>
            <person name="Albersmeier A."/>
            <person name="Kalinowski J."/>
            <person name="Ruckert C."/>
        </authorList>
    </citation>
    <scope>NUCLEOTIDE SEQUENCE</scope>
    <source>
        <strain evidence="2">KCTC 12710</strain>
    </source>
</reference>
<organism evidence="2 3">
    <name type="scientific">Algibacter mikhailovii</name>
    <dbReference type="NCBI Taxonomy" id="425498"/>
    <lineage>
        <taxon>Bacteria</taxon>
        <taxon>Pseudomonadati</taxon>
        <taxon>Bacteroidota</taxon>
        <taxon>Flavobacteriia</taxon>
        <taxon>Flavobacteriales</taxon>
        <taxon>Flavobacteriaceae</taxon>
        <taxon>Algibacter</taxon>
    </lineage>
</organism>
<feature type="domain" description="IgGFc-binding protein N-terminal" evidence="1">
    <location>
        <begin position="142"/>
        <end position="433"/>
    </location>
</feature>
<dbReference type="InterPro" id="IPR013783">
    <property type="entry name" value="Ig-like_fold"/>
</dbReference>
<dbReference type="InterPro" id="IPR026341">
    <property type="entry name" value="T9SS_type_B"/>
</dbReference>
<evidence type="ECO:0000313" key="3">
    <source>
        <dbReference type="Proteomes" id="UP000636004"/>
    </source>
</evidence>
<gene>
    <name evidence="2" type="ORF">GCM10007028_12490</name>
</gene>
<dbReference type="Pfam" id="PF13585">
    <property type="entry name" value="CHU_C"/>
    <property type="match status" value="1"/>
</dbReference>